<accession>A0A820SE10</accession>
<evidence type="ECO:0000313" key="4">
    <source>
        <dbReference type="Proteomes" id="UP000663866"/>
    </source>
</evidence>
<dbReference type="EMBL" id="CAJOBI010285000">
    <property type="protein sequence ID" value="CAF5153620.1"/>
    <property type="molecule type" value="Genomic_DNA"/>
</dbReference>
<dbReference type="EMBL" id="CAJOBG010046154">
    <property type="protein sequence ID" value="CAF4449857.1"/>
    <property type="molecule type" value="Genomic_DNA"/>
</dbReference>
<dbReference type="EMBL" id="CAJOBH010092412">
    <property type="protein sequence ID" value="CAF4571564.1"/>
    <property type="molecule type" value="Genomic_DNA"/>
</dbReference>
<evidence type="ECO:0000313" key="2">
    <source>
        <dbReference type="EMBL" id="CAF4571564.1"/>
    </source>
</evidence>
<dbReference type="Proteomes" id="UP000663866">
    <property type="component" value="Unassembled WGS sequence"/>
</dbReference>
<evidence type="ECO:0000313" key="3">
    <source>
        <dbReference type="EMBL" id="CAF5153620.1"/>
    </source>
</evidence>
<dbReference type="Proteomes" id="UP000676336">
    <property type="component" value="Unassembled WGS sequence"/>
</dbReference>
<reference evidence="1" key="1">
    <citation type="submission" date="2021-02" db="EMBL/GenBank/DDBJ databases">
        <authorList>
            <person name="Nowell W R."/>
        </authorList>
    </citation>
    <scope>NUCLEOTIDE SEQUENCE</scope>
</reference>
<gene>
    <name evidence="2" type="ORF">BYL167_LOCUS38930</name>
    <name evidence="1" type="ORF">OVN521_LOCUS37803</name>
    <name evidence="3" type="ORF">SMN809_LOCUS64054</name>
</gene>
<name>A0A820SE10_9BILA</name>
<dbReference type="AlphaFoldDB" id="A0A820SE10"/>
<sequence>MQDVFTGKPRYICQTEIHDKKIQSVKHAVKNPVPQILQFVLTASFDQSNEAVSRWVNSTCQFICEHLTKDLNKTNLAEFMQLSGKRVL</sequence>
<organism evidence="1 4">
    <name type="scientific">Rotaria magnacalcarata</name>
    <dbReference type="NCBI Taxonomy" id="392030"/>
    <lineage>
        <taxon>Eukaryota</taxon>
        <taxon>Metazoa</taxon>
        <taxon>Spiralia</taxon>
        <taxon>Gnathifera</taxon>
        <taxon>Rotifera</taxon>
        <taxon>Eurotatoria</taxon>
        <taxon>Bdelloidea</taxon>
        <taxon>Philodinida</taxon>
        <taxon>Philodinidae</taxon>
        <taxon>Rotaria</taxon>
    </lineage>
</organism>
<protein>
    <submittedName>
        <fullName evidence="1">Uncharacterized protein</fullName>
    </submittedName>
</protein>
<proteinExistence type="predicted"/>
<evidence type="ECO:0000313" key="1">
    <source>
        <dbReference type="EMBL" id="CAF4449857.1"/>
    </source>
</evidence>
<dbReference type="Proteomes" id="UP000681967">
    <property type="component" value="Unassembled WGS sequence"/>
</dbReference>
<keyword evidence="4" id="KW-1185">Reference proteome</keyword>
<feature type="non-terminal residue" evidence="1">
    <location>
        <position position="1"/>
    </location>
</feature>
<comment type="caution">
    <text evidence="1">The sequence shown here is derived from an EMBL/GenBank/DDBJ whole genome shotgun (WGS) entry which is preliminary data.</text>
</comment>